<evidence type="ECO:0000256" key="1">
    <source>
        <dbReference type="SAM" id="MobiDB-lite"/>
    </source>
</evidence>
<feature type="compositionally biased region" description="Polar residues" evidence="1">
    <location>
        <begin position="745"/>
        <end position="757"/>
    </location>
</feature>
<accession>A0A9W9K8L8</accession>
<sequence>MSHRLNEPRARYSMIATDETPRDLNSGTFSASHRSDGSSRRAAPPMNNGRASGELEGSTLGSSSREGDRKTSSSHRQTQSSSGFLVDSLPPSKSSRTGSYRARPPEPPTEKRAAPEPEIVVPKKRLRFPWKKHKNSVPESSSAAQSSTPVTDQTPTPPPDTQPSRSSTQPEVKDNLGQSAPGFDRDSLQIVNLALNLNESRRRTASGLPPGQPGRRPLSISQPAAPTDIYGASPGPSQSPRDFAHPQQGRPSGDGFARATQPGGPGQPPVVDLLPPSVVDDHREYEFSDSTFARADKARRHFDLFHEYLRLLPSLPPLRNPPVDGDLDSQSPANAPLPANRGYNPLQMIRNRRVRYREKCTIDAQADGWHDVDRVHQWINAVEKKYSHRVHDQKDSLQLPPFQLGQRHVSRDDPDDVDMIGASPPSSLRRASRTSSVKAPRPRLDWIISPVEMLADAAWVEDGTNKAKIVDREGHKIYPDPTQLALVDTNTPVPQKQRPSVEIVYPASEEHSSRPTSMSSSHPALGPEFRRIGRGRDKSHSRNHSHTLESGSISSSRKRSRLGNLRVRASSVSSDSSAQLHSSMDRNRQTSWDHFRKDTGRHPRDEQPNALESRTPYDKSPAAVPNARADRTAASQLSELPPITTQWKQMSRRASLSSNGSVDDRFNPRMSMEGMDSTAPNSPAHAAGYFPSIAVNLSPPSSRSPSPAKKGLRHKIASRHERSKSKQRILEAQEHEDDVLDSEAMRQQNLAPSSEGTSKLEPSPLPDVVSSSYADDQIPSEAHRMDDYRVRRGPHGHESKLKGIFKGPGRITKLVGNEVSKVGDFILKKEPMPSSRKSSSATTSSSDDSDSDDDEETRTDKRAGSKGLLRRLPPFADEPARLTHRDSDKGMSSRSFLPSLPAFTSPLRQDDRGGTTDASEFGSPYGRGPALRRHDDREISRQTLPRSKTLDFGPALPSSRDRLKPHQIKDPSVPFSLTRPPVTGLAKARASRGPSPDNRSILSGASRAWSISDRSLKTPKDSGVPGKTEVERTRALFLSSGIKAREITRRAHSSRDPVPHWLQSALGPSASVPRVARSEEFHVAAQSLLRRFEITQYSFQNSMHNFSTGTSSPLRSQLKDLETLVNQTLTPRVRATANEAEDLCVELNTTSTLAVKQLSDALDKGVRKRRRRLRWVRRAGFSMLEWALVGALWWVWLIVMVFKLVRGIFRGAVSSVRWILWL</sequence>
<feature type="region of interest" description="Disordered" evidence="1">
    <location>
        <begin position="698"/>
        <end position="804"/>
    </location>
</feature>
<evidence type="ECO:0000256" key="2">
    <source>
        <dbReference type="SAM" id="Phobius"/>
    </source>
</evidence>
<feature type="region of interest" description="Disordered" evidence="1">
    <location>
        <begin position="1"/>
        <end position="271"/>
    </location>
</feature>
<feature type="region of interest" description="Disordered" evidence="1">
    <location>
        <begin position="507"/>
        <end position="683"/>
    </location>
</feature>
<feature type="compositionally biased region" description="Low complexity" evidence="1">
    <location>
        <begin position="137"/>
        <end position="154"/>
    </location>
</feature>
<feature type="compositionally biased region" description="Basic and acidic residues" evidence="1">
    <location>
        <begin position="959"/>
        <end position="969"/>
    </location>
</feature>
<name>A0A9W9K8L8_9EURO</name>
<comment type="caution">
    <text evidence="3">The sequence shown here is derived from an EMBL/GenBank/DDBJ whole genome shotgun (WGS) entry which is preliminary data.</text>
</comment>
<dbReference type="OrthoDB" id="5034579at2759"/>
<keyword evidence="2" id="KW-0472">Membrane</keyword>
<feature type="region of interest" description="Disordered" evidence="1">
    <location>
        <begin position="321"/>
        <end position="343"/>
    </location>
</feature>
<feature type="compositionally biased region" description="Low complexity" evidence="1">
    <location>
        <begin position="514"/>
        <end position="523"/>
    </location>
</feature>
<evidence type="ECO:0000313" key="4">
    <source>
        <dbReference type="Proteomes" id="UP001141434"/>
    </source>
</evidence>
<keyword evidence="2" id="KW-1133">Transmembrane helix</keyword>
<dbReference type="GeneID" id="81395168"/>
<dbReference type="Proteomes" id="UP001141434">
    <property type="component" value="Unassembled WGS sequence"/>
</dbReference>
<gene>
    <name evidence="3" type="ORF">NUU61_005418</name>
</gene>
<proteinExistence type="predicted"/>
<feature type="compositionally biased region" description="Polar residues" evidence="1">
    <location>
        <begin position="633"/>
        <end position="661"/>
    </location>
</feature>
<organism evidence="3 4">
    <name type="scientific">Penicillium alfredii</name>
    <dbReference type="NCBI Taxonomy" id="1506179"/>
    <lineage>
        <taxon>Eukaryota</taxon>
        <taxon>Fungi</taxon>
        <taxon>Dikarya</taxon>
        <taxon>Ascomycota</taxon>
        <taxon>Pezizomycotina</taxon>
        <taxon>Eurotiomycetes</taxon>
        <taxon>Eurotiomycetidae</taxon>
        <taxon>Eurotiales</taxon>
        <taxon>Aspergillaceae</taxon>
        <taxon>Penicillium</taxon>
    </lineage>
</organism>
<protein>
    <submittedName>
        <fullName evidence="3">Uncharacterized protein</fullName>
    </submittedName>
</protein>
<feature type="compositionally biased region" description="Basic and acidic residues" evidence="1">
    <location>
        <begin position="528"/>
        <end position="540"/>
    </location>
</feature>
<dbReference type="AlphaFoldDB" id="A0A9W9K8L8"/>
<keyword evidence="4" id="KW-1185">Reference proteome</keyword>
<feature type="region of interest" description="Disordered" evidence="1">
    <location>
        <begin position="826"/>
        <end position="1004"/>
    </location>
</feature>
<feature type="compositionally biased region" description="Basic residues" evidence="1">
    <location>
        <begin position="710"/>
        <end position="727"/>
    </location>
</feature>
<feature type="compositionally biased region" description="Low complexity" evidence="1">
    <location>
        <begin position="698"/>
        <end position="707"/>
    </location>
</feature>
<feature type="compositionally biased region" description="Basic residues" evidence="1">
    <location>
        <begin position="122"/>
        <end position="135"/>
    </location>
</feature>
<feature type="compositionally biased region" description="Acidic residues" evidence="1">
    <location>
        <begin position="847"/>
        <end position="857"/>
    </location>
</feature>
<feature type="compositionally biased region" description="Basic and acidic residues" evidence="1">
    <location>
        <begin position="781"/>
        <end position="801"/>
    </location>
</feature>
<feature type="compositionally biased region" description="Polar residues" evidence="1">
    <location>
        <begin position="23"/>
        <end position="32"/>
    </location>
</feature>
<dbReference type="EMBL" id="JAPMSZ010000007">
    <property type="protein sequence ID" value="KAJ5096062.1"/>
    <property type="molecule type" value="Genomic_DNA"/>
</dbReference>
<dbReference type="RefSeq" id="XP_056511613.1">
    <property type="nucleotide sequence ID" value="XM_056656000.1"/>
</dbReference>
<evidence type="ECO:0000313" key="3">
    <source>
        <dbReference type="EMBL" id="KAJ5096062.1"/>
    </source>
</evidence>
<feature type="compositionally biased region" description="Low complexity" evidence="1">
    <location>
        <begin position="52"/>
        <end position="64"/>
    </location>
</feature>
<feature type="compositionally biased region" description="Basic and acidic residues" evidence="1">
    <location>
        <begin position="1"/>
        <end position="10"/>
    </location>
</feature>
<keyword evidence="2" id="KW-0812">Transmembrane</keyword>
<dbReference type="PANTHER" id="PTHR38426:SF1">
    <property type="entry name" value="MAINTENANCE OF TELOMERE CAPPING PROTEIN 4"/>
    <property type="match status" value="1"/>
</dbReference>
<feature type="compositionally biased region" description="Basic and acidic residues" evidence="1">
    <location>
        <begin position="583"/>
        <end position="607"/>
    </location>
</feature>
<dbReference type="PANTHER" id="PTHR38426">
    <property type="entry name" value="MAINTENANCE OF TELOMERE CAPPING PROTEIN 4"/>
    <property type="match status" value="1"/>
</dbReference>
<feature type="compositionally biased region" description="Low complexity" evidence="1">
    <location>
        <begin position="207"/>
        <end position="218"/>
    </location>
</feature>
<dbReference type="InterPro" id="IPR038769">
    <property type="entry name" value="MTC4"/>
</dbReference>
<feature type="compositionally biased region" description="Low complexity" evidence="1">
    <location>
        <begin position="834"/>
        <end position="846"/>
    </location>
</feature>
<feature type="transmembrane region" description="Helical" evidence="2">
    <location>
        <begin position="1186"/>
        <end position="1205"/>
    </location>
</feature>
<feature type="compositionally biased region" description="Basic and acidic residues" evidence="1">
    <location>
        <begin position="878"/>
        <end position="891"/>
    </location>
</feature>
<reference evidence="3" key="1">
    <citation type="submission" date="2022-11" db="EMBL/GenBank/DDBJ databases">
        <authorList>
            <person name="Petersen C."/>
        </authorList>
    </citation>
    <scope>NUCLEOTIDE SEQUENCE</scope>
    <source>
        <strain evidence="3">IBT 34128</strain>
    </source>
</reference>
<feature type="compositionally biased region" description="Low complexity" evidence="1">
    <location>
        <begin position="570"/>
        <end position="582"/>
    </location>
</feature>
<reference evidence="3" key="2">
    <citation type="journal article" date="2023" name="IMA Fungus">
        <title>Comparative genomic study of the Penicillium genus elucidates a diverse pangenome and 15 lateral gene transfer events.</title>
        <authorList>
            <person name="Petersen C."/>
            <person name="Sorensen T."/>
            <person name="Nielsen M.R."/>
            <person name="Sondergaard T.E."/>
            <person name="Sorensen J.L."/>
            <person name="Fitzpatrick D.A."/>
            <person name="Frisvad J.C."/>
            <person name="Nielsen K.L."/>
        </authorList>
    </citation>
    <scope>NUCLEOTIDE SEQUENCE</scope>
    <source>
        <strain evidence="3">IBT 34128</strain>
    </source>
</reference>